<dbReference type="InterPro" id="IPR013087">
    <property type="entry name" value="Znf_C2H2_type"/>
</dbReference>
<evidence type="ECO:0000259" key="2">
    <source>
        <dbReference type="SMART" id="SM00451"/>
    </source>
</evidence>
<organism evidence="3 4">
    <name type="scientific">Dendrobium thyrsiflorum</name>
    <name type="common">Pinecone-like raceme dendrobium</name>
    <name type="synonym">Orchid</name>
    <dbReference type="NCBI Taxonomy" id="117978"/>
    <lineage>
        <taxon>Eukaryota</taxon>
        <taxon>Viridiplantae</taxon>
        <taxon>Streptophyta</taxon>
        <taxon>Embryophyta</taxon>
        <taxon>Tracheophyta</taxon>
        <taxon>Spermatophyta</taxon>
        <taxon>Magnoliopsida</taxon>
        <taxon>Liliopsida</taxon>
        <taxon>Asparagales</taxon>
        <taxon>Orchidaceae</taxon>
        <taxon>Epidendroideae</taxon>
        <taxon>Malaxideae</taxon>
        <taxon>Dendrobiinae</taxon>
        <taxon>Dendrobium</taxon>
    </lineage>
</organism>
<name>A0ABD0U1T7_DENTH</name>
<evidence type="ECO:0000313" key="3">
    <source>
        <dbReference type="EMBL" id="KAL0905921.1"/>
    </source>
</evidence>
<dbReference type="SUPFAM" id="SSF57667">
    <property type="entry name" value="beta-beta-alpha zinc fingers"/>
    <property type="match status" value="1"/>
</dbReference>
<dbReference type="Proteomes" id="UP001552299">
    <property type="component" value="Unassembled WGS sequence"/>
</dbReference>
<dbReference type="PANTHER" id="PTHR46554:SF2">
    <property type="entry name" value="TFIIS N-TERMINAL DOMAIN-CONTAINING PROTEIN"/>
    <property type="match status" value="1"/>
</dbReference>
<proteinExistence type="predicted"/>
<dbReference type="PANTHER" id="PTHR46554">
    <property type="entry name" value="MEDIATOR OF RNA POLYMERASE II TRANSCRIPTION SUBUNIT 26A-RELATED"/>
    <property type="match status" value="1"/>
</dbReference>
<evidence type="ECO:0000313" key="4">
    <source>
        <dbReference type="Proteomes" id="UP001552299"/>
    </source>
</evidence>
<gene>
    <name evidence="3" type="ORF">M5K25_024371</name>
</gene>
<sequence length="200" mass="22144">MGAIHFCKPINFSGKRSVFVAMTDAKQSLDYWRKCFNNAKSDIFDLIHNSILVAAVDCPKEFKDRKNLIVEKLYTCKLSLRNGDHEHTGLLQSKQNVSPPLEGAPDGGPVKKKLSEGKKQQKLWCSLCKVKCNSSIMLEYHLAGRKHRNFMELKKVNFSFKIGAIKTISNEKLGDSGSAGLIKEELETGCPSTAPGSIGV</sequence>
<feature type="region of interest" description="Disordered" evidence="1">
    <location>
        <begin position="89"/>
        <end position="115"/>
    </location>
</feature>
<dbReference type="SMART" id="SM00451">
    <property type="entry name" value="ZnF_U1"/>
    <property type="match status" value="1"/>
</dbReference>
<comment type="caution">
    <text evidence="3">The sequence shown here is derived from an EMBL/GenBank/DDBJ whole genome shotgun (WGS) entry which is preliminary data.</text>
</comment>
<dbReference type="InterPro" id="IPR036236">
    <property type="entry name" value="Znf_C2H2_sf"/>
</dbReference>
<protein>
    <recommendedName>
        <fullName evidence="2">U1-type domain-containing protein</fullName>
    </recommendedName>
</protein>
<dbReference type="Pfam" id="PF12874">
    <property type="entry name" value="zf-met"/>
    <property type="match status" value="1"/>
</dbReference>
<dbReference type="EMBL" id="JANQDX010000018">
    <property type="protein sequence ID" value="KAL0905921.1"/>
    <property type="molecule type" value="Genomic_DNA"/>
</dbReference>
<dbReference type="AlphaFoldDB" id="A0ABD0U1T7"/>
<dbReference type="InterPro" id="IPR003604">
    <property type="entry name" value="Matrin/U1-like-C_Znf_C2H2"/>
</dbReference>
<dbReference type="Gene3D" id="3.30.160.60">
    <property type="entry name" value="Classic Zinc Finger"/>
    <property type="match status" value="1"/>
</dbReference>
<keyword evidence="4" id="KW-1185">Reference proteome</keyword>
<feature type="domain" description="U1-type" evidence="2">
    <location>
        <begin position="120"/>
        <end position="154"/>
    </location>
</feature>
<accession>A0ABD0U1T7</accession>
<reference evidence="3 4" key="1">
    <citation type="journal article" date="2024" name="Plant Biotechnol. J.">
        <title>Dendrobium thyrsiflorum genome and its molecular insights into genes involved in important horticultural traits.</title>
        <authorList>
            <person name="Chen B."/>
            <person name="Wang J.Y."/>
            <person name="Zheng P.J."/>
            <person name="Li K.L."/>
            <person name="Liang Y.M."/>
            <person name="Chen X.F."/>
            <person name="Zhang C."/>
            <person name="Zhao X."/>
            <person name="He X."/>
            <person name="Zhang G.Q."/>
            <person name="Liu Z.J."/>
            <person name="Xu Q."/>
        </authorList>
    </citation>
    <scope>NUCLEOTIDE SEQUENCE [LARGE SCALE GENOMIC DNA]</scope>
    <source>
        <strain evidence="3">GZMU011</strain>
    </source>
</reference>
<evidence type="ECO:0000256" key="1">
    <source>
        <dbReference type="SAM" id="MobiDB-lite"/>
    </source>
</evidence>